<accession>A0A232F3C4</accession>
<evidence type="ECO:0000313" key="2">
    <source>
        <dbReference type="Proteomes" id="UP000215335"/>
    </source>
</evidence>
<sequence length="65" mass="7170">MPLGMQQTKLPGAVGQERRVSVRLTHRGNAAAAAGEIPPKSKSIELFHQVSINLFIVVTFHHYAY</sequence>
<evidence type="ECO:0000313" key="1">
    <source>
        <dbReference type="EMBL" id="OXU24927.1"/>
    </source>
</evidence>
<dbReference type="EMBL" id="NNAY01001163">
    <property type="protein sequence ID" value="OXU24927.1"/>
    <property type="molecule type" value="Genomic_DNA"/>
</dbReference>
<proteinExistence type="predicted"/>
<reference evidence="1 2" key="1">
    <citation type="journal article" date="2017" name="Curr. Biol.">
        <title>The Evolution of Venom by Co-option of Single-Copy Genes.</title>
        <authorList>
            <person name="Martinson E.O."/>
            <person name="Mrinalini"/>
            <person name="Kelkar Y.D."/>
            <person name="Chang C.H."/>
            <person name="Werren J.H."/>
        </authorList>
    </citation>
    <scope>NUCLEOTIDE SEQUENCE [LARGE SCALE GENOMIC DNA]</scope>
    <source>
        <strain evidence="1 2">Alberta</strain>
        <tissue evidence="1">Whole body</tissue>
    </source>
</reference>
<name>A0A232F3C4_9HYME</name>
<dbReference type="AlphaFoldDB" id="A0A232F3C4"/>
<comment type="caution">
    <text evidence="1">The sequence shown here is derived from an EMBL/GenBank/DDBJ whole genome shotgun (WGS) entry which is preliminary data.</text>
</comment>
<organism evidence="1 2">
    <name type="scientific">Trichomalopsis sarcophagae</name>
    <dbReference type="NCBI Taxonomy" id="543379"/>
    <lineage>
        <taxon>Eukaryota</taxon>
        <taxon>Metazoa</taxon>
        <taxon>Ecdysozoa</taxon>
        <taxon>Arthropoda</taxon>
        <taxon>Hexapoda</taxon>
        <taxon>Insecta</taxon>
        <taxon>Pterygota</taxon>
        <taxon>Neoptera</taxon>
        <taxon>Endopterygota</taxon>
        <taxon>Hymenoptera</taxon>
        <taxon>Apocrita</taxon>
        <taxon>Proctotrupomorpha</taxon>
        <taxon>Chalcidoidea</taxon>
        <taxon>Pteromalidae</taxon>
        <taxon>Pteromalinae</taxon>
        <taxon>Trichomalopsis</taxon>
    </lineage>
</organism>
<dbReference type="Proteomes" id="UP000215335">
    <property type="component" value="Unassembled WGS sequence"/>
</dbReference>
<protein>
    <submittedName>
        <fullName evidence="1">Uncharacterized protein</fullName>
    </submittedName>
</protein>
<gene>
    <name evidence="1" type="ORF">TSAR_015949</name>
</gene>
<keyword evidence="2" id="KW-1185">Reference proteome</keyword>